<sequence>MNRGYFVYLYIAGQPDSSLIDCTILLNDIDLMCIFVGNAK</sequence>
<proteinExistence type="predicted"/>
<evidence type="ECO:0000313" key="1">
    <source>
        <dbReference type="EMBL" id="EDO10723.1"/>
    </source>
</evidence>
<dbReference type="Proteomes" id="UP000005475">
    <property type="component" value="Unassembled WGS sequence"/>
</dbReference>
<dbReference type="EMBL" id="AAXF02000051">
    <property type="protein sequence ID" value="EDO10723.1"/>
    <property type="molecule type" value="Genomic_DNA"/>
</dbReference>
<gene>
    <name evidence="1" type="ORF">BACOVA_03355</name>
</gene>
<accession>A0AAN3A6F4</accession>
<dbReference type="AlphaFoldDB" id="A0AAN3A6F4"/>
<organism evidence="1 2">
    <name type="scientific">Bacteroides ovatus (strain ATCC 8483 / DSM 1896 / JCM 5824 / BCRC 10623 / CCUG 4943 / NCTC 11153)</name>
    <dbReference type="NCBI Taxonomy" id="411476"/>
    <lineage>
        <taxon>Bacteria</taxon>
        <taxon>Pseudomonadati</taxon>
        <taxon>Bacteroidota</taxon>
        <taxon>Bacteroidia</taxon>
        <taxon>Bacteroidales</taxon>
        <taxon>Bacteroidaceae</taxon>
        <taxon>Bacteroides</taxon>
    </lineage>
</organism>
<reference evidence="2" key="2">
    <citation type="submission" date="2007-04" db="EMBL/GenBank/DDBJ databases">
        <title>Draft genome sequence of Bacteroides ovatus (ATCC 8483).</title>
        <authorList>
            <person name="Sudarsanam P."/>
            <person name="Ley R."/>
            <person name="Guruge J."/>
            <person name="Turnbaugh P.J."/>
            <person name="Mahowald M."/>
            <person name="Liep D."/>
            <person name="Gordon J."/>
        </authorList>
    </citation>
    <scope>NUCLEOTIDE SEQUENCE [LARGE SCALE GENOMIC DNA]</scope>
    <source>
        <strain evidence="2">ATCC 8483 / DSM 1896 / JCM 5824 / BCRC 10623 / CCUG 4943 / NCTC 11153</strain>
    </source>
</reference>
<name>A0AAN3A6F4_BACO1</name>
<protein>
    <submittedName>
        <fullName evidence="1">Uncharacterized protein</fullName>
    </submittedName>
</protein>
<evidence type="ECO:0000313" key="2">
    <source>
        <dbReference type="Proteomes" id="UP000005475"/>
    </source>
</evidence>
<comment type="caution">
    <text evidence="1">The sequence shown here is derived from an EMBL/GenBank/DDBJ whole genome shotgun (WGS) entry which is preliminary data.</text>
</comment>
<reference evidence="1 2" key="1">
    <citation type="submission" date="2007-03" db="EMBL/GenBank/DDBJ databases">
        <authorList>
            <person name="Fulton L."/>
            <person name="Clifton S."/>
            <person name="Fulton B."/>
            <person name="Xu J."/>
            <person name="Minx P."/>
            <person name="Pepin K.H."/>
            <person name="Johnson M."/>
            <person name="Thiruvilangam P."/>
            <person name="Bhonagiri V."/>
            <person name="Nash W.E."/>
            <person name="Mardis E.R."/>
            <person name="Wilson R.K."/>
        </authorList>
    </citation>
    <scope>NUCLEOTIDE SEQUENCE [LARGE SCALE GENOMIC DNA]</scope>
    <source>
        <strain evidence="2">ATCC 8483 / DSM 1896 / JCM 5824 / BCRC 10623 / CCUG 4943 / NCTC 11153</strain>
    </source>
</reference>